<organism evidence="2 3">
    <name type="scientific">Hydnum rufescens UP504</name>
    <dbReference type="NCBI Taxonomy" id="1448309"/>
    <lineage>
        <taxon>Eukaryota</taxon>
        <taxon>Fungi</taxon>
        <taxon>Dikarya</taxon>
        <taxon>Basidiomycota</taxon>
        <taxon>Agaricomycotina</taxon>
        <taxon>Agaricomycetes</taxon>
        <taxon>Cantharellales</taxon>
        <taxon>Hydnaceae</taxon>
        <taxon>Hydnum</taxon>
    </lineage>
</organism>
<dbReference type="Proteomes" id="UP000886523">
    <property type="component" value="Unassembled WGS sequence"/>
</dbReference>
<feature type="domain" description="Nudix hydrolase" evidence="1">
    <location>
        <begin position="129"/>
        <end position="284"/>
    </location>
</feature>
<dbReference type="InterPro" id="IPR015797">
    <property type="entry name" value="NUDIX_hydrolase-like_dom_sf"/>
</dbReference>
<dbReference type="PANTHER" id="PTHR13622">
    <property type="entry name" value="THIAMIN PYROPHOSPHOKINASE"/>
    <property type="match status" value="1"/>
</dbReference>
<gene>
    <name evidence="2" type="ORF">BS47DRAFT_1315755</name>
</gene>
<keyword evidence="3" id="KW-1185">Reference proteome</keyword>
<dbReference type="GO" id="GO:0044715">
    <property type="term" value="F:8-oxo-dGDP phosphatase activity"/>
    <property type="evidence" value="ECO:0007669"/>
    <property type="project" value="TreeGrafter"/>
</dbReference>
<dbReference type="Gene3D" id="3.90.79.10">
    <property type="entry name" value="Nucleoside Triphosphate Pyrophosphohydrolase"/>
    <property type="match status" value="1"/>
</dbReference>
<dbReference type="Pfam" id="PF15916">
    <property type="entry name" value="DUF4743"/>
    <property type="match status" value="1"/>
</dbReference>
<dbReference type="EMBL" id="MU128945">
    <property type="protein sequence ID" value="KAF9515842.1"/>
    <property type="molecule type" value="Genomic_DNA"/>
</dbReference>
<dbReference type="Pfam" id="PF00293">
    <property type="entry name" value="NUDIX"/>
    <property type="match status" value="1"/>
</dbReference>
<dbReference type="InterPro" id="IPR031804">
    <property type="entry name" value="DUF4743"/>
</dbReference>
<dbReference type="PROSITE" id="PS51462">
    <property type="entry name" value="NUDIX"/>
    <property type="match status" value="1"/>
</dbReference>
<dbReference type="AlphaFoldDB" id="A0A9P6DVZ7"/>
<dbReference type="FunFam" id="3.90.79.10:FF:000019">
    <property type="entry name" value="Thiamin pyrophosphokinase, putative"/>
    <property type="match status" value="1"/>
</dbReference>
<evidence type="ECO:0000313" key="3">
    <source>
        <dbReference type="Proteomes" id="UP000886523"/>
    </source>
</evidence>
<dbReference type="OrthoDB" id="10261522at2759"/>
<reference evidence="2" key="1">
    <citation type="journal article" date="2020" name="Nat. Commun.">
        <title>Large-scale genome sequencing of mycorrhizal fungi provides insights into the early evolution of symbiotic traits.</title>
        <authorList>
            <person name="Miyauchi S."/>
            <person name="Kiss E."/>
            <person name="Kuo A."/>
            <person name="Drula E."/>
            <person name="Kohler A."/>
            <person name="Sanchez-Garcia M."/>
            <person name="Morin E."/>
            <person name="Andreopoulos B."/>
            <person name="Barry K.W."/>
            <person name="Bonito G."/>
            <person name="Buee M."/>
            <person name="Carver A."/>
            <person name="Chen C."/>
            <person name="Cichocki N."/>
            <person name="Clum A."/>
            <person name="Culley D."/>
            <person name="Crous P.W."/>
            <person name="Fauchery L."/>
            <person name="Girlanda M."/>
            <person name="Hayes R.D."/>
            <person name="Keri Z."/>
            <person name="LaButti K."/>
            <person name="Lipzen A."/>
            <person name="Lombard V."/>
            <person name="Magnuson J."/>
            <person name="Maillard F."/>
            <person name="Murat C."/>
            <person name="Nolan M."/>
            <person name="Ohm R.A."/>
            <person name="Pangilinan J."/>
            <person name="Pereira M.F."/>
            <person name="Perotto S."/>
            <person name="Peter M."/>
            <person name="Pfister S."/>
            <person name="Riley R."/>
            <person name="Sitrit Y."/>
            <person name="Stielow J.B."/>
            <person name="Szollosi G."/>
            <person name="Zifcakova L."/>
            <person name="Stursova M."/>
            <person name="Spatafora J.W."/>
            <person name="Tedersoo L."/>
            <person name="Vaario L.M."/>
            <person name="Yamada A."/>
            <person name="Yan M."/>
            <person name="Wang P."/>
            <person name="Xu J."/>
            <person name="Bruns T."/>
            <person name="Baldrian P."/>
            <person name="Vilgalys R."/>
            <person name="Dunand C."/>
            <person name="Henrissat B."/>
            <person name="Grigoriev I.V."/>
            <person name="Hibbett D."/>
            <person name="Nagy L.G."/>
            <person name="Martin F.M."/>
        </authorList>
    </citation>
    <scope>NUCLEOTIDE SEQUENCE</scope>
    <source>
        <strain evidence="2">UP504</strain>
    </source>
</reference>
<dbReference type="SUPFAM" id="SSF55811">
    <property type="entry name" value="Nudix"/>
    <property type="match status" value="1"/>
</dbReference>
<evidence type="ECO:0000313" key="2">
    <source>
        <dbReference type="EMBL" id="KAF9515842.1"/>
    </source>
</evidence>
<dbReference type="CDD" id="cd03676">
    <property type="entry name" value="NUDIX_Tnr3_like"/>
    <property type="match status" value="1"/>
</dbReference>
<dbReference type="InterPro" id="IPR000086">
    <property type="entry name" value="NUDIX_hydrolase_dom"/>
</dbReference>
<comment type="caution">
    <text evidence="2">The sequence shown here is derived from an EMBL/GenBank/DDBJ whole genome shotgun (WGS) entry which is preliminary data.</text>
</comment>
<protein>
    <recommendedName>
        <fullName evidence="1">Nudix hydrolase domain-containing protein</fullName>
    </recommendedName>
</protein>
<proteinExistence type="predicted"/>
<sequence length="313" mass="35402">MESFLPLIELCDNYKANQALEPLVPFYVNSADGSGKEIAIGWIRSLVIPVLRDTALSVFTLSDSGLRFRPELDSADKRSSALETLCQGWRTTGLFSEIIGGRLWRNERYPVYYNPFRRHSAGDDIAFSLERTCCAIFGLVTYGCHMTMMLEGERKIWVPKRARTKQTWPGYLDNTVAGGIPSGIGSTDALLKECMEEASIPEEFVRSFVKPAGCVSYFFQTPKGWLQPEVEYVYDLIVPPGVKSPELHPLDGEVESFELCSIEEVIERMKQKLFKPNCALVLVDFLIRHGYISPESEPNYIEIVTRLHGRWGL</sequence>
<evidence type="ECO:0000259" key="1">
    <source>
        <dbReference type="PROSITE" id="PS51462"/>
    </source>
</evidence>
<name>A0A9P6DVZ7_9AGAM</name>
<accession>A0A9P6DVZ7</accession>
<dbReference type="PANTHER" id="PTHR13622:SF8">
    <property type="entry name" value="THIAMIN PYROPHOSPHOKINASE 1"/>
    <property type="match status" value="1"/>
</dbReference>